<evidence type="ECO:0000313" key="2">
    <source>
        <dbReference type="Proteomes" id="UP000570361"/>
    </source>
</evidence>
<dbReference type="SUPFAM" id="SSF55781">
    <property type="entry name" value="GAF domain-like"/>
    <property type="match status" value="1"/>
</dbReference>
<evidence type="ECO:0000313" key="1">
    <source>
        <dbReference type="EMBL" id="MBB3110972.1"/>
    </source>
</evidence>
<dbReference type="Gene3D" id="3.30.450.40">
    <property type="match status" value="1"/>
</dbReference>
<keyword evidence="2" id="KW-1185">Reference proteome</keyword>
<dbReference type="RefSeq" id="WP_183600870.1">
    <property type="nucleotide sequence ID" value="NZ_JACHXK010000006.1"/>
</dbReference>
<name>A0A7W5AYL1_9BACL</name>
<protein>
    <submittedName>
        <fullName evidence="1">Nitrogen regulatory protein A</fullName>
    </submittedName>
</protein>
<dbReference type="EMBL" id="JACHXK010000006">
    <property type="protein sequence ID" value="MBB3110972.1"/>
    <property type="molecule type" value="Genomic_DNA"/>
</dbReference>
<comment type="caution">
    <text evidence="1">The sequence shown here is derived from an EMBL/GenBank/DDBJ whole genome shotgun (WGS) entry which is preliminary data.</text>
</comment>
<accession>A0A7W5AYL1</accession>
<proteinExistence type="predicted"/>
<sequence>MHGAHIRERLTLELERLRKSSGSDFAAIALPASDNLAMRWQIVLGSRNGRVSRMAIKPGIGIGGMVLRHGTVYTVSERENAELLAQCPVMLAERLEAGFACPLLGNGSGSADGILLLGSRGEHSYERSGIARIWEQSWLSGLTAVMNGGTIG</sequence>
<gene>
    <name evidence="1" type="ORF">FHS18_003040</name>
</gene>
<dbReference type="InterPro" id="IPR029016">
    <property type="entry name" value="GAF-like_dom_sf"/>
</dbReference>
<dbReference type="AlphaFoldDB" id="A0A7W5AYL1"/>
<organism evidence="1 2">
    <name type="scientific">Paenibacillus phyllosphaerae</name>
    <dbReference type="NCBI Taxonomy" id="274593"/>
    <lineage>
        <taxon>Bacteria</taxon>
        <taxon>Bacillati</taxon>
        <taxon>Bacillota</taxon>
        <taxon>Bacilli</taxon>
        <taxon>Bacillales</taxon>
        <taxon>Paenibacillaceae</taxon>
        <taxon>Paenibacillus</taxon>
    </lineage>
</organism>
<dbReference type="Proteomes" id="UP000570361">
    <property type="component" value="Unassembled WGS sequence"/>
</dbReference>
<reference evidence="1 2" key="1">
    <citation type="submission" date="2020-08" db="EMBL/GenBank/DDBJ databases">
        <title>Genomic Encyclopedia of Type Strains, Phase III (KMG-III): the genomes of soil and plant-associated and newly described type strains.</title>
        <authorList>
            <person name="Whitman W."/>
        </authorList>
    </citation>
    <scope>NUCLEOTIDE SEQUENCE [LARGE SCALE GENOMIC DNA]</scope>
    <source>
        <strain evidence="1 2">CECT 5862</strain>
    </source>
</reference>